<dbReference type="PROSITE" id="PS01314">
    <property type="entry name" value="UPF0047"/>
    <property type="match status" value="1"/>
</dbReference>
<dbReference type="AlphaFoldDB" id="W7IEF1"/>
<dbReference type="PANTHER" id="PTHR30615">
    <property type="entry name" value="UNCHARACTERIZED PROTEIN YJBQ-RELATED"/>
    <property type="match status" value="1"/>
</dbReference>
<protein>
    <recommendedName>
        <fullName evidence="5">Secondary thiamine-phosphate synthase enzyme</fullName>
    </recommendedName>
</protein>
<gene>
    <name evidence="3" type="ORF">DRE_00368</name>
</gene>
<comment type="similarity">
    <text evidence="1">Belongs to the UPF0047 family.</text>
</comment>
<dbReference type="PANTHER" id="PTHR30615:SF8">
    <property type="entry name" value="UPF0047 PROTEIN C4A8.02C"/>
    <property type="match status" value="1"/>
</dbReference>
<dbReference type="Proteomes" id="UP000024837">
    <property type="component" value="Unassembled WGS sequence"/>
</dbReference>
<dbReference type="InterPro" id="IPR001602">
    <property type="entry name" value="UPF0047_YjbQ-like"/>
</dbReference>
<evidence type="ECO:0000313" key="4">
    <source>
        <dbReference type="Proteomes" id="UP000024837"/>
    </source>
</evidence>
<sequence length="656" mass="74451">MPAPKVHAVIVNGTDSNDVHGACNFLDTLRSCFSRGIIPCVLSTYGHEDLSDLISTAGDCTPPDSSLEPADPEYPSSSALPLDLPSAKDARDMLETVRPFYTIVPAAEMRHELRKWVRETTAVMRYGDRLLVILCAQGVHKSGSVLLGRTLTSQETWLYMDTLPVKCTAVVAITATGLDDQKEMWEEYRPAKLESLDENRLMGMMRPECGPSIIRGRGRYTAARIEVIKALGPRNVETEMQRIRDSPMRATIGDIFRDYEDLKSTPWSYSELQWKTVDSVAERFEEILSREVAVGGAQTDLTLLGMVVRKLSQARQFFPRGPLDLSVCYLEKKLHDMPNDGASTILGLEGMMKRVVDEAGKTRYKFFNTVNATFLFQRRVEASVRYMERTDVRVEGFKQLCLKAGVFRTLDVRKLFIDPMVKRRVTQKFAVMSRKFHSVIYPPGNTVNFEYYTQAFALVRLIEFHIKWCGWFEWNKYLDFMGAHFYSTTSSPEAPTRIPAPVQRRRMAWFQKTFSLKAQARGSYLVTQEVTAALPEIAEYKIGLLNLFIQHTSCALSLNENWDSDVRLDMTDALNRIVVEDKKYEGIYRHDAEGSDDMPAHVKSSLVGVSVTIPISDGRLNLGTWQGIWYMEFRNSKHQRNIVATIQGEKKSGADE</sequence>
<dbReference type="NCBIfam" id="TIGR00149">
    <property type="entry name" value="TIGR00149_YjbQ"/>
    <property type="match status" value="1"/>
</dbReference>
<dbReference type="Gene3D" id="2.60.120.460">
    <property type="entry name" value="YjbQ-like"/>
    <property type="match status" value="1"/>
</dbReference>
<evidence type="ECO:0000256" key="1">
    <source>
        <dbReference type="ARBA" id="ARBA00005534"/>
    </source>
</evidence>
<name>W7IEF1_9PEZI</name>
<organism evidence="3 4">
    <name type="scientific">Drechslerella stenobrocha 248</name>
    <dbReference type="NCBI Taxonomy" id="1043628"/>
    <lineage>
        <taxon>Eukaryota</taxon>
        <taxon>Fungi</taxon>
        <taxon>Dikarya</taxon>
        <taxon>Ascomycota</taxon>
        <taxon>Pezizomycotina</taxon>
        <taxon>Orbiliomycetes</taxon>
        <taxon>Orbiliales</taxon>
        <taxon>Orbiliaceae</taxon>
        <taxon>Drechslerella</taxon>
    </lineage>
</organism>
<dbReference type="HOGENOM" id="CLU_417976_0_0_1"/>
<accession>W7IEF1</accession>
<evidence type="ECO:0000313" key="3">
    <source>
        <dbReference type="EMBL" id="EWC47400.1"/>
    </source>
</evidence>
<dbReference type="OrthoDB" id="10255963at2759"/>
<keyword evidence="4" id="KW-1185">Reference proteome</keyword>
<dbReference type="Pfam" id="PF01894">
    <property type="entry name" value="YjbQ"/>
    <property type="match status" value="1"/>
</dbReference>
<evidence type="ECO:0008006" key="5">
    <source>
        <dbReference type="Google" id="ProtNLM"/>
    </source>
</evidence>
<evidence type="ECO:0000256" key="2">
    <source>
        <dbReference type="SAM" id="MobiDB-lite"/>
    </source>
</evidence>
<dbReference type="SUPFAM" id="SSF111038">
    <property type="entry name" value="YjbQ-like"/>
    <property type="match status" value="1"/>
</dbReference>
<feature type="region of interest" description="Disordered" evidence="2">
    <location>
        <begin position="61"/>
        <end position="81"/>
    </location>
</feature>
<proteinExistence type="inferred from homology"/>
<dbReference type="InterPro" id="IPR035917">
    <property type="entry name" value="YjbQ-like_sf"/>
</dbReference>
<reference evidence="3 4" key="1">
    <citation type="submission" date="2013-05" db="EMBL/GenBank/DDBJ databases">
        <title>Drechslerella stenobrocha genome reveals carnivorous origination and mechanical trapping mechanism of predatory fungi.</title>
        <authorList>
            <person name="Liu X."/>
            <person name="Zhang W."/>
            <person name="Liu K."/>
        </authorList>
    </citation>
    <scope>NUCLEOTIDE SEQUENCE [LARGE SCALE GENOMIC DNA]</scope>
    <source>
        <strain evidence="3 4">248</strain>
    </source>
</reference>
<dbReference type="EMBL" id="KI966410">
    <property type="protein sequence ID" value="EWC47400.1"/>
    <property type="molecule type" value="Genomic_DNA"/>
</dbReference>